<dbReference type="STRING" id="883.DvMF_0749"/>
<dbReference type="PANTHER" id="PTHR37829:SF3">
    <property type="entry name" value="PROTEIN JAYE-RELATED"/>
    <property type="match status" value="1"/>
</dbReference>
<dbReference type="PANTHER" id="PTHR37829">
    <property type="entry name" value="PHAGE-LIKE ELEMENT PBSX PROTEIN XKDT"/>
    <property type="match status" value="1"/>
</dbReference>
<evidence type="ECO:0000259" key="4">
    <source>
        <dbReference type="Pfam" id="PF26079"/>
    </source>
</evidence>
<dbReference type="eggNOG" id="COG3299">
    <property type="taxonomic scope" value="Bacteria"/>
</dbReference>
<accession>B8DL03</accession>
<evidence type="ECO:0000259" key="3">
    <source>
        <dbReference type="Pfam" id="PF26078"/>
    </source>
</evidence>
<feature type="domain" description="Baseplate protein J-like barrel" evidence="2">
    <location>
        <begin position="89"/>
        <end position="167"/>
    </location>
</feature>
<dbReference type="AlphaFoldDB" id="B8DL03"/>
<dbReference type="InterPro" id="IPR006949">
    <property type="entry name" value="Barrel_Baseplate_J-like"/>
</dbReference>
<dbReference type="Pfam" id="PF26079">
    <property type="entry name" value="Baseplate_J_C"/>
    <property type="match status" value="1"/>
</dbReference>
<dbReference type="InterPro" id="IPR052399">
    <property type="entry name" value="Phage_Baseplate_Assmbl_Protein"/>
</dbReference>
<dbReference type="Pfam" id="PF04865">
    <property type="entry name" value="Baseplate_J"/>
    <property type="match status" value="1"/>
</dbReference>
<feature type="domain" description="Baseplate J-like C-terminal" evidence="4">
    <location>
        <begin position="267"/>
        <end position="350"/>
    </location>
</feature>
<protein>
    <submittedName>
        <fullName evidence="5">Baseplate J family protein</fullName>
    </submittedName>
</protein>
<reference evidence="5" key="1">
    <citation type="submission" date="2008-10" db="EMBL/GenBank/DDBJ databases">
        <title>Complete sequence of Desulfovibrio vulgaris str. 'Miyazaki F'.</title>
        <authorList>
            <person name="Lucas S."/>
            <person name="Copeland A."/>
            <person name="Lapidus A."/>
            <person name="Glavina del Rio T."/>
            <person name="Dalin E."/>
            <person name="Tice H."/>
            <person name="Bruce D."/>
            <person name="Goodwin L."/>
            <person name="Pitluck S."/>
            <person name="Sims D."/>
            <person name="Brettin T."/>
            <person name="Detter J.C."/>
            <person name="Han C."/>
            <person name="Larimer F."/>
            <person name="Land M."/>
            <person name="Hauser L."/>
            <person name="Kyrpides N."/>
            <person name="Mikhailova N."/>
            <person name="Hazen T.C."/>
            <person name="Richardson P."/>
        </authorList>
    </citation>
    <scope>NUCLEOTIDE SEQUENCE</scope>
    <source>
        <strain evidence="5">Miyazaki F</strain>
    </source>
</reference>
<feature type="domain" description="Baseplate J-like central" evidence="3">
    <location>
        <begin position="191"/>
        <end position="254"/>
    </location>
</feature>
<dbReference type="Pfam" id="PF26078">
    <property type="entry name" value="Baseplate_J_M"/>
    <property type="match status" value="1"/>
</dbReference>
<gene>
    <name evidence="5" type="ordered locus">DvMF_0749</name>
</gene>
<dbReference type="EMBL" id="CP001197">
    <property type="protein sequence ID" value="ACL07706.1"/>
    <property type="molecule type" value="Genomic_DNA"/>
</dbReference>
<name>B8DL03_NITV9</name>
<dbReference type="InterPro" id="IPR058530">
    <property type="entry name" value="Baseplate_J-like_C"/>
</dbReference>
<dbReference type="HOGENOM" id="CLU_039609_1_0_7"/>
<comment type="similarity">
    <text evidence="1">Belongs to the Mu gp47/PBSX XkdT family.</text>
</comment>
<proteinExistence type="inferred from homology"/>
<sequence length="353" mass="36538">MSFTIPTFEQIRAALLRDVKNLLPDAATTTDSDAYVRASSVASAVEGLYQHQAWMARQILPDTADTAYLELHASLRGITRKAATTATGTLTVTGTAGAEVPASTLVRHVATGTTFATTAAITMNEGGTVTIACAAASAGAMPDYADEPVLFVTAPTGVQAEARLTLTGGTDAETDAELLARLLDYMRNPPGGGNRYDYRRWAMEVPGITGAWVYPLRRGIGTVDVAVLSAGGLTSAELVAAAQASIDAKRPVACKDALVLPPAPLPVDVQVRVRLSGVLLATLAAQVQAALAAYFLTLEPGGLVVRSRIAAIISGLPGVADCEVAAPAANVQAVVDASRIEWPRLGTVTVEAM</sequence>
<dbReference type="OrthoDB" id="7565172at2"/>
<evidence type="ECO:0000256" key="1">
    <source>
        <dbReference type="ARBA" id="ARBA00038087"/>
    </source>
</evidence>
<dbReference type="KEGG" id="dvm:DvMF_0749"/>
<dbReference type="InterPro" id="IPR058531">
    <property type="entry name" value="Baseplate_J_M"/>
</dbReference>
<evidence type="ECO:0000313" key="5">
    <source>
        <dbReference type="EMBL" id="ACL07706.1"/>
    </source>
</evidence>
<organism evidence="5">
    <name type="scientific">Nitratidesulfovibrio vulgaris (strain DSM 19637 / Miyazaki F)</name>
    <name type="common">Desulfovibrio vulgaris</name>
    <dbReference type="NCBI Taxonomy" id="883"/>
    <lineage>
        <taxon>Bacteria</taxon>
        <taxon>Pseudomonadati</taxon>
        <taxon>Thermodesulfobacteriota</taxon>
        <taxon>Desulfovibrionia</taxon>
        <taxon>Desulfovibrionales</taxon>
        <taxon>Desulfovibrionaceae</taxon>
        <taxon>Nitratidesulfovibrio</taxon>
    </lineage>
</organism>
<evidence type="ECO:0000259" key="2">
    <source>
        <dbReference type="Pfam" id="PF04865"/>
    </source>
</evidence>